<evidence type="ECO:0000313" key="7">
    <source>
        <dbReference type="Proteomes" id="UP000334380"/>
    </source>
</evidence>
<keyword evidence="3 4" id="KW-0975">Bacterial flagellum</keyword>
<dbReference type="NCBIfam" id="TIGR00205">
    <property type="entry name" value="fliE"/>
    <property type="match status" value="1"/>
</dbReference>
<keyword evidence="6" id="KW-0969">Cilium</keyword>
<dbReference type="PRINTS" id="PR01006">
    <property type="entry name" value="FLGHOOKFLIE"/>
</dbReference>
<name>A0A5E4VY09_9BURK</name>
<dbReference type="HAMAP" id="MF_00724">
    <property type="entry name" value="FliE"/>
    <property type="match status" value="1"/>
</dbReference>
<reference evidence="6 7" key="1">
    <citation type="submission" date="2019-08" db="EMBL/GenBank/DDBJ databases">
        <authorList>
            <person name="Peeters C."/>
        </authorList>
    </citation>
    <scope>NUCLEOTIDE SEQUENCE [LARGE SCALE GENOMIC DNA]</scope>
    <source>
        <strain evidence="6 7">LMG 31013</strain>
    </source>
</reference>
<gene>
    <name evidence="4" type="primary">fliE</name>
    <name evidence="6" type="ORF">PTE31013_02927</name>
</gene>
<proteinExistence type="inferred from homology"/>
<dbReference type="InterPro" id="IPR001624">
    <property type="entry name" value="FliE"/>
</dbReference>
<dbReference type="EMBL" id="CABPRU010000006">
    <property type="protein sequence ID" value="VVE16426.1"/>
    <property type="molecule type" value="Genomic_DNA"/>
</dbReference>
<dbReference type="RefSeq" id="WP_150613512.1">
    <property type="nucleotide sequence ID" value="NZ_CABPRU010000006.1"/>
</dbReference>
<evidence type="ECO:0000256" key="1">
    <source>
        <dbReference type="ARBA" id="ARBA00004117"/>
    </source>
</evidence>
<protein>
    <recommendedName>
        <fullName evidence="4 5">Flagellar hook-basal body complex protein FliE</fullName>
    </recommendedName>
</protein>
<evidence type="ECO:0000256" key="5">
    <source>
        <dbReference type="NCBIfam" id="TIGR00205"/>
    </source>
</evidence>
<keyword evidence="7" id="KW-1185">Reference proteome</keyword>
<comment type="subcellular location">
    <subcellularLocation>
        <location evidence="1 4">Bacterial flagellum basal body</location>
    </subcellularLocation>
</comment>
<dbReference type="GO" id="GO:0009425">
    <property type="term" value="C:bacterial-type flagellum basal body"/>
    <property type="evidence" value="ECO:0007669"/>
    <property type="project" value="UniProtKB-SubCell"/>
</dbReference>
<dbReference type="PANTHER" id="PTHR34653:SF1">
    <property type="entry name" value="FLAGELLAR HOOK-BASAL BODY COMPLEX PROTEIN FLIE"/>
    <property type="match status" value="1"/>
</dbReference>
<dbReference type="GO" id="GO:0003774">
    <property type="term" value="F:cytoskeletal motor activity"/>
    <property type="evidence" value="ECO:0007669"/>
    <property type="project" value="InterPro"/>
</dbReference>
<organism evidence="6 7">
    <name type="scientific">Pandoraea terrigena</name>
    <dbReference type="NCBI Taxonomy" id="2508292"/>
    <lineage>
        <taxon>Bacteria</taxon>
        <taxon>Pseudomonadati</taxon>
        <taxon>Pseudomonadota</taxon>
        <taxon>Betaproteobacteria</taxon>
        <taxon>Burkholderiales</taxon>
        <taxon>Burkholderiaceae</taxon>
        <taxon>Pandoraea</taxon>
    </lineage>
</organism>
<evidence type="ECO:0000313" key="6">
    <source>
        <dbReference type="EMBL" id="VVE16426.1"/>
    </source>
</evidence>
<dbReference type="AlphaFoldDB" id="A0A5E4VY09"/>
<dbReference type="GO" id="GO:0071973">
    <property type="term" value="P:bacterial-type flagellum-dependent cell motility"/>
    <property type="evidence" value="ECO:0007669"/>
    <property type="project" value="InterPro"/>
</dbReference>
<evidence type="ECO:0000256" key="4">
    <source>
        <dbReference type="HAMAP-Rule" id="MF_00724"/>
    </source>
</evidence>
<accession>A0A5E4VY09</accession>
<evidence type="ECO:0000256" key="3">
    <source>
        <dbReference type="ARBA" id="ARBA00023143"/>
    </source>
</evidence>
<comment type="similarity">
    <text evidence="2 4">Belongs to the FliE family.</text>
</comment>
<dbReference type="PANTHER" id="PTHR34653">
    <property type="match status" value="1"/>
</dbReference>
<dbReference type="GO" id="GO:0005198">
    <property type="term" value="F:structural molecule activity"/>
    <property type="evidence" value="ECO:0007669"/>
    <property type="project" value="UniProtKB-UniRule"/>
</dbReference>
<keyword evidence="6" id="KW-0282">Flagellum</keyword>
<keyword evidence="6" id="KW-0966">Cell projection</keyword>
<dbReference type="OrthoDB" id="8909229at2"/>
<sequence>MAIPGIESVLQKLGSVASQAAGSVLGTASAGAGATSATGGFASELENSLKRVSSAQNGAEAQARAFEMGGSGVALNDVMVDLQKANIGFQMSLQVRNKLVSAYTTVMNMQV</sequence>
<dbReference type="Pfam" id="PF02049">
    <property type="entry name" value="FliE"/>
    <property type="match status" value="1"/>
</dbReference>
<dbReference type="Proteomes" id="UP000334380">
    <property type="component" value="Unassembled WGS sequence"/>
</dbReference>
<evidence type="ECO:0000256" key="2">
    <source>
        <dbReference type="ARBA" id="ARBA00009272"/>
    </source>
</evidence>